<dbReference type="Proteomes" id="UP001501116">
    <property type="component" value="Unassembled WGS sequence"/>
</dbReference>
<name>A0ABP5E8P3_9PSEU</name>
<protein>
    <submittedName>
        <fullName evidence="1">Uncharacterized protein</fullName>
    </submittedName>
</protein>
<evidence type="ECO:0000313" key="2">
    <source>
        <dbReference type="Proteomes" id="UP001501116"/>
    </source>
</evidence>
<evidence type="ECO:0000313" key="1">
    <source>
        <dbReference type="EMBL" id="GAA1992680.1"/>
    </source>
</evidence>
<proteinExistence type="predicted"/>
<accession>A0ABP5E8P3</accession>
<organism evidence="1 2">
    <name type="scientific">Amycolatopsis minnesotensis</name>
    <dbReference type="NCBI Taxonomy" id="337894"/>
    <lineage>
        <taxon>Bacteria</taxon>
        <taxon>Bacillati</taxon>
        <taxon>Actinomycetota</taxon>
        <taxon>Actinomycetes</taxon>
        <taxon>Pseudonocardiales</taxon>
        <taxon>Pseudonocardiaceae</taxon>
        <taxon>Amycolatopsis</taxon>
    </lineage>
</organism>
<dbReference type="EMBL" id="BAAANN010000066">
    <property type="protein sequence ID" value="GAA1992680.1"/>
    <property type="molecule type" value="Genomic_DNA"/>
</dbReference>
<keyword evidence="2" id="KW-1185">Reference proteome</keyword>
<sequence length="164" mass="17757">MGWKTPSVRLPGWPPLSHDRLGTPSTLDWLSVAPDGELSVWTSDNVQGYSPHHDIWVQWVLFQDVYGLICPPGRRHIRDVQAIHSSQGTVLSPRRRGDDRAIWSTNLPATAMVEALPVAAGDTTLYGMVAWLGALSAPEGLHGTLADSQLNELADLAEHHGAGG</sequence>
<reference evidence="2" key="1">
    <citation type="journal article" date="2019" name="Int. J. Syst. Evol. Microbiol.">
        <title>The Global Catalogue of Microorganisms (GCM) 10K type strain sequencing project: providing services to taxonomists for standard genome sequencing and annotation.</title>
        <authorList>
            <consortium name="The Broad Institute Genomics Platform"/>
            <consortium name="The Broad Institute Genome Sequencing Center for Infectious Disease"/>
            <person name="Wu L."/>
            <person name="Ma J."/>
        </authorList>
    </citation>
    <scope>NUCLEOTIDE SEQUENCE [LARGE SCALE GENOMIC DNA]</scope>
    <source>
        <strain evidence="2">JCM 14545</strain>
    </source>
</reference>
<comment type="caution">
    <text evidence="1">The sequence shown here is derived from an EMBL/GenBank/DDBJ whole genome shotgun (WGS) entry which is preliminary data.</text>
</comment>
<gene>
    <name evidence="1" type="ORF">GCM10009754_84690</name>
</gene>